<dbReference type="GO" id="GO:0005829">
    <property type="term" value="C:cytosol"/>
    <property type="evidence" value="ECO:0007669"/>
    <property type="project" value="TreeGrafter"/>
</dbReference>
<dbReference type="CDD" id="cd00093">
    <property type="entry name" value="HTH_XRE"/>
    <property type="match status" value="1"/>
</dbReference>
<dbReference type="Gene3D" id="1.10.260.40">
    <property type="entry name" value="lambda repressor-like DNA-binding domains"/>
    <property type="match status" value="1"/>
</dbReference>
<accession>A0A4P8IH47</accession>
<dbReference type="InterPro" id="IPR010982">
    <property type="entry name" value="Lambda_DNA-bd_dom_sf"/>
</dbReference>
<feature type="domain" description="HTH cro/C1-type" evidence="2">
    <location>
        <begin position="26"/>
        <end position="80"/>
    </location>
</feature>
<evidence type="ECO:0000259" key="2">
    <source>
        <dbReference type="PROSITE" id="PS50943"/>
    </source>
</evidence>
<dbReference type="GO" id="GO:0003700">
    <property type="term" value="F:DNA-binding transcription factor activity"/>
    <property type="evidence" value="ECO:0007669"/>
    <property type="project" value="TreeGrafter"/>
</dbReference>
<keyword evidence="4" id="KW-1185">Reference proteome</keyword>
<dbReference type="SMART" id="SM00530">
    <property type="entry name" value="HTH_XRE"/>
    <property type="match status" value="1"/>
</dbReference>
<protein>
    <recommendedName>
        <fullName evidence="2">HTH cro/C1-type domain-containing protein</fullName>
    </recommendedName>
</protein>
<dbReference type="Proteomes" id="UP000298653">
    <property type="component" value="Chromosome"/>
</dbReference>
<proteinExistence type="predicted"/>
<name>A0A4P8IH47_9FIRM</name>
<keyword evidence="1" id="KW-0238">DNA-binding</keyword>
<dbReference type="GO" id="GO:0003677">
    <property type="term" value="F:DNA binding"/>
    <property type="evidence" value="ECO:0007669"/>
    <property type="project" value="UniProtKB-KW"/>
</dbReference>
<dbReference type="Pfam" id="PF01381">
    <property type="entry name" value="HTH_3"/>
    <property type="match status" value="1"/>
</dbReference>
<reference evidence="3 4" key="1">
    <citation type="submission" date="2019-05" db="EMBL/GenBank/DDBJ databases">
        <title>Complete genome sequencing of Anaerostipes rhamnosivorans.</title>
        <authorList>
            <person name="Bui T.P.N."/>
            <person name="de Vos W.M."/>
        </authorList>
    </citation>
    <scope>NUCLEOTIDE SEQUENCE [LARGE SCALE GENOMIC DNA]</scope>
    <source>
        <strain evidence="3 4">1y2</strain>
    </source>
</reference>
<evidence type="ECO:0000256" key="1">
    <source>
        <dbReference type="ARBA" id="ARBA00023125"/>
    </source>
</evidence>
<evidence type="ECO:0000313" key="4">
    <source>
        <dbReference type="Proteomes" id="UP000298653"/>
    </source>
</evidence>
<dbReference type="SUPFAM" id="SSF47413">
    <property type="entry name" value="lambda repressor-like DNA-binding domains"/>
    <property type="match status" value="1"/>
</dbReference>
<gene>
    <name evidence="3" type="ORF">AR1Y2_1849</name>
</gene>
<dbReference type="KEGG" id="arf:AR1Y2_1849"/>
<organism evidence="3 4">
    <name type="scientific">Anaerostipes rhamnosivorans</name>
    <dbReference type="NCBI Taxonomy" id="1229621"/>
    <lineage>
        <taxon>Bacteria</taxon>
        <taxon>Bacillati</taxon>
        <taxon>Bacillota</taxon>
        <taxon>Clostridia</taxon>
        <taxon>Lachnospirales</taxon>
        <taxon>Lachnospiraceae</taxon>
        <taxon>Anaerostipes</taxon>
    </lineage>
</organism>
<dbReference type="PROSITE" id="PS50943">
    <property type="entry name" value="HTH_CROC1"/>
    <property type="match status" value="1"/>
</dbReference>
<dbReference type="InterPro" id="IPR050807">
    <property type="entry name" value="TransReg_Diox_bact_type"/>
</dbReference>
<dbReference type="InterPro" id="IPR001387">
    <property type="entry name" value="Cro/C1-type_HTH"/>
</dbReference>
<dbReference type="EMBL" id="CP040058">
    <property type="protein sequence ID" value="QCP35303.1"/>
    <property type="molecule type" value="Genomic_DNA"/>
</dbReference>
<sequence length="128" mass="14694">MKGYEREKIRPIGTIHMERRLLGKRINQIRKERGLTSEALSEICDVNAGHIRQIESGIRLPSLPLFVKICRALKTAPNEILKDQFDPEIIESESKLLLKVENLTPKQKRILSDLLDTFNKSMKGESVE</sequence>
<dbReference type="PANTHER" id="PTHR46797:SF1">
    <property type="entry name" value="METHYLPHOSPHONATE SYNTHASE"/>
    <property type="match status" value="1"/>
</dbReference>
<dbReference type="PANTHER" id="PTHR46797">
    <property type="entry name" value="HTH-TYPE TRANSCRIPTIONAL REGULATOR"/>
    <property type="match status" value="1"/>
</dbReference>
<dbReference type="AlphaFoldDB" id="A0A4P8IH47"/>
<evidence type="ECO:0000313" key="3">
    <source>
        <dbReference type="EMBL" id="QCP35303.1"/>
    </source>
</evidence>